<proteinExistence type="predicted"/>
<gene>
    <name evidence="2" type="ORF">HYC85_021203</name>
</gene>
<dbReference type="Pfam" id="PF14577">
    <property type="entry name" value="SEO_C"/>
    <property type="match status" value="1"/>
</dbReference>
<keyword evidence="3" id="KW-1185">Reference proteome</keyword>
<dbReference type="InterPro" id="IPR027944">
    <property type="entry name" value="SEO_C"/>
</dbReference>
<dbReference type="Proteomes" id="UP000593564">
    <property type="component" value="Unassembled WGS sequence"/>
</dbReference>
<feature type="domain" description="Sieve element occlusion C-terminal" evidence="1">
    <location>
        <begin position="1"/>
        <end position="127"/>
    </location>
</feature>
<sequence>MLYVGKSKARGTVQKISNTILLEKLSHVLSDPTLVWFFWVRLESMWHSKRQLSTSVENDPIMQEIMTILSFDGNDQPWAVISRGTAEMTEAKGDTMLQSLAKFEEWKDHAKEVGFVNALIDKLYELHVGNLVYFLSGPCASIFTGQSGNAFYAAL</sequence>
<dbReference type="PANTHER" id="PTHR33232:SF20">
    <property type="entry name" value="PROTEIN SIEVE ELEMENT OCCLUSION B-LIKE"/>
    <property type="match status" value="1"/>
</dbReference>
<reference evidence="3" key="1">
    <citation type="journal article" date="2020" name="Nat. Commun.">
        <title>Genome assembly of wild tea tree DASZ reveals pedigree and selection history of tea varieties.</title>
        <authorList>
            <person name="Zhang W."/>
            <person name="Zhang Y."/>
            <person name="Qiu H."/>
            <person name="Guo Y."/>
            <person name="Wan H."/>
            <person name="Zhang X."/>
            <person name="Scossa F."/>
            <person name="Alseekh S."/>
            <person name="Zhang Q."/>
            <person name="Wang P."/>
            <person name="Xu L."/>
            <person name="Schmidt M.H."/>
            <person name="Jia X."/>
            <person name="Li D."/>
            <person name="Zhu A."/>
            <person name="Guo F."/>
            <person name="Chen W."/>
            <person name="Ni D."/>
            <person name="Usadel B."/>
            <person name="Fernie A.R."/>
            <person name="Wen W."/>
        </authorList>
    </citation>
    <scope>NUCLEOTIDE SEQUENCE [LARGE SCALE GENOMIC DNA]</scope>
    <source>
        <strain evidence="3">cv. G240</strain>
    </source>
</reference>
<organism evidence="2 3">
    <name type="scientific">Camellia sinensis</name>
    <name type="common">Tea plant</name>
    <name type="synonym">Thea sinensis</name>
    <dbReference type="NCBI Taxonomy" id="4442"/>
    <lineage>
        <taxon>Eukaryota</taxon>
        <taxon>Viridiplantae</taxon>
        <taxon>Streptophyta</taxon>
        <taxon>Embryophyta</taxon>
        <taxon>Tracheophyta</taxon>
        <taxon>Spermatophyta</taxon>
        <taxon>Magnoliopsida</taxon>
        <taxon>eudicotyledons</taxon>
        <taxon>Gunneridae</taxon>
        <taxon>Pentapetalae</taxon>
        <taxon>asterids</taxon>
        <taxon>Ericales</taxon>
        <taxon>Theaceae</taxon>
        <taxon>Camellia</taxon>
    </lineage>
</organism>
<comment type="caution">
    <text evidence="2">The sequence shown here is derived from an EMBL/GenBank/DDBJ whole genome shotgun (WGS) entry which is preliminary data.</text>
</comment>
<reference evidence="2 3" key="2">
    <citation type="submission" date="2020-07" db="EMBL/GenBank/DDBJ databases">
        <title>Genome assembly of wild tea tree DASZ reveals pedigree and selection history of tea varieties.</title>
        <authorList>
            <person name="Zhang W."/>
        </authorList>
    </citation>
    <scope>NUCLEOTIDE SEQUENCE [LARGE SCALE GENOMIC DNA]</scope>
    <source>
        <strain evidence="3">cv. G240</strain>
        <tissue evidence="2">Leaf</tissue>
    </source>
</reference>
<accession>A0A7J7GKU9</accession>
<evidence type="ECO:0000259" key="1">
    <source>
        <dbReference type="Pfam" id="PF14577"/>
    </source>
</evidence>
<dbReference type="PANTHER" id="PTHR33232">
    <property type="entry name" value="PROTEIN SIEVE ELEMENT OCCLUSION B-LIKE"/>
    <property type="match status" value="1"/>
</dbReference>
<name>A0A7J7GKU9_CAMSI</name>
<dbReference type="AlphaFoldDB" id="A0A7J7GKU9"/>
<evidence type="ECO:0000313" key="3">
    <source>
        <dbReference type="Proteomes" id="UP000593564"/>
    </source>
</evidence>
<dbReference type="EMBL" id="JACBKZ010000010">
    <property type="protein sequence ID" value="KAF5940036.1"/>
    <property type="molecule type" value="Genomic_DNA"/>
</dbReference>
<evidence type="ECO:0000313" key="2">
    <source>
        <dbReference type="EMBL" id="KAF5940036.1"/>
    </source>
</evidence>
<dbReference type="InterPro" id="IPR039299">
    <property type="entry name" value="SEOA"/>
</dbReference>
<dbReference type="GO" id="GO:0010088">
    <property type="term" value="P:phloem development"/>
    <property type="evidence" value="ECO:0007669"/>
    <property type="project" value="InterPro"/>
</dbReference>
<protein>
    <recommendedName>
        <fullName evidence="1">Sieve element occlusion C-terminal domain-containing protein</fullName>
    </recommendedName>
</protein>